<organism evidence="1 2">
    <name type="scientific">Favolaschia claudopus</name>
    <dbReference type="NCBI Taxonomy" id="2862362"/>
    <lineage>
        <taxon>Eukaryota</taxon>
        <taxon>Fungi</taxon>
        <taxon>Dikarya</taxon>
        <taxon>Basidiomycota</taxon>
        <taxon>Agaricomycotina</taxon>
        <taxon>Agaricomycetes</taxon>
        <taxon>Agaricomycetidae</taxon>
        <taxon>Agaricales</taxon>
        <taxon>Marasmiineae</taxon>
        <taxon>Mycenaceae</taxon>
        <taxon>Favolaschia</taxon>
    </lineage>
</organism>
<proteinExistence type="predicted"/>
<sequence>MEQAVDRQTGKRCRGFLSSSLASAHACGICSLRQLKPDERQNHLGQHILRWLLGMGDLLNIHLSDYPCGFCGGSDCQLAMKGQKWTSTCSLSYNFRASTAGQSTDKRPSSNIPIICKLDGCREVHWKYNFPKHLEKRHAGWQDTIMPSFVNELQVSDEEQRRIGIRDDLRRPWLVVPVTGSKRTLSDISNITGPPTTKRKT</sequence>
<name>A0AAW0BLV1_9AGAR</name>
<accession>A0AAW0BLV1</accession>
<evidence type="ECO:0000313" key="1">
    <source>
        <dbReference type="EMBL" id="KAK7027018.1"/>
    </source>
</evidence>
<reference evidence="1 2" key="1">
    <citation type="journal article" date="2024" name="J Genomics">
        <title>Draft genome sequencing and assembly of Favolaschia claudopus CIRM-BRFM 2984 isolated from oak limbs.</title>
        <authorList>
            <person name="Navarro D."/>
            <person name="Drula E."/>
            <person name="Chaduli D."/>
            <person name="Cazenave R."/>
            <person name="Ahrendt S."/>
            <person name="Wang J."/>
            <person name="Lipzen A."/>
            <person name="Daum C."/>
            <person name="Barry K."/>
            <person name="Grigoriev I.V."/>
            <person name="Favel A."/>
            <person name="Rosso M.N."/>
            <person name="Martin F."/>
        </authorList>
    </citation>
    <scope>NUCLEOTIDE SEQUENCE [LARGE SCALE GENOMIC DNA]</scope>
    <source>
        <strain evidence="1 2">CIRM-BRFM 2984</strain>
    </source>
</reference>
<dbReference type="Proteomes" id="UP001362999">
    <property type="component" value="Unassembled WGS sequence"/>
</dbReference>
<comment type="caution">
    <text evidence="1">The sequence shown here is derived from an EMBL/GenBank/DDBJ whole genome shotgun (WGS) entry which is preliminary data.</text>
</comment>
<evidence type="ECO:0000313" key="2">
    <source>
        <dbReference type="Proteomes" id="UP001362999"/>
    </source>
</evidence>
<protein>
    <recommendedName>
        <fullName evidence="3">C2H2-type domain-containing protein</fullName>
    </recommendedName>
</protein>
<evidence type="ECO:0008006" key="3">
    <source>
        <dbReference type="Google" id="ProtNLM"/>
    </source>
</evidence>
<gene>
    <name evidence="1" type="ORF">R3P38DRAFT_2527228</name>
</gene>
<dbReference type="AlphaFoldDB" id="A0AAW0BLV1"/>
<dbReference type="EMBL" id="JAWWNJ010000030">
    <property type="protein sequence ID" value="KAK7027018.1"/>
    <property type="molecule type" value="Genomic_DNA"/>
</dbReference>
<keyword evidence="2" id="KW-1185">Reference proteome</keyword>